<dbReference type="GO" id="GO:0005782">
    <property type="term" value="C:peroxisomal matrix"/>
    <property type="evidence" value="ECO:0007669"/>
    <property type="project" value="TreeGrafter"/>
</dbReference>
<dbReference type="PANTHER" id="PTHR10578:SF149">
    <property type="entry name" value="2-HYDROXYACID OXIDASE 2"/>
    <property type="match status" value="1"/>
</dbReference>
<keyword evidence="8" id="KW-0285">Flavoprotein</keyword>
<dbReference type="PANTHER" id="PTHR10578">
    <property type="entry name" value="S -2-HYDROXY-ACID OXIDASE-RELATED"/>
    <property type="match status" value="1"/>
</dbReference>
<sequence>MFIKFNKMSNKFTCVEDFEKYAAGTLPRMVLGYYQSGACEEYTLSINKKAFNKLRIVPRVLRDVQNRDLSVTVQGVQVKVPIGVSPCAMHKMAHEDGECGSARAAGNHGAIFILSTLSTCSLEEVAEKAPDTVKWFQLYIYKDRNLTASLIKRAEKAGYKALVLTVDAPVFGIRYKDIKNNFTLPSHLKLGNFSNELSKMNNTSGSGLTKYVMSLFDDRLVWDDVKWLKSITSLPIIVKGILNATDAKIAADLGCSGVFVSNHGGRQLDTSPATIEALPSIVKEVGHRIDVYLDCGIRHGTDVFKALALGAKMVFLAQPILWGLTFNGQKGAEEVLNIVINEFDNTMALTGCVSLDQIEKDMVVHESLYSKI</sequence>
<dbReference type="PIRSF" id="PIRSF000138">
    <property type="entry name" value="Al-hdrx_acd_dh"/>
    <property type="match status" value="1"/>
</dbReference>
<feature type="binding site" evidence="8">
    <location>
        <position position="139"/>
    </location>
    <ligand>
        <name>glyoxylate</name>
        <dbReference type="ChEBI" id="CHEBI:36655"/>
    </ligand>
</feature>
<comment type="cofactor">
    <cofactor evidence="1">
        <name>FMN</name>
        <dbReference type="ChEBI" id="CHEBI:58210"/>
    </cofactor>
</comment>
<dbReference type="FunFam" id="3.20.20.70:FF:000056">
    <property type="entry name" value="hydroxyacid oxidase 2"/>
    <property type="match status" value="1"/>
</dbReference>
<evidence type="ECO:0000256" key="3">
    <source>
        <dbReference type="ARBA" id="ARBA00023002"/>
    </source>
</evidence>
<dbReference type="SUPFAM" id="SSF51395">
    <property type="entry name" value="FMN-linked oxidoreductases"/>
    <property type="match status" value="1"/>
</dbReference>
<feature type="binding site" evidence="8">
    <location>
        <position position="239"/>
    </location>
    <ligand>
        <name>FMN</name>
        <dbReference type="ChEBI" id="CHEBI:58210"/>
    </ligand>
</feature>
<dbReference type="EC" id="1.1.3.15" evidence="2"/>
<feature type="domain" description="FMN hydroxy acid dehydrogenase" evidence="9">
    <location>
        <begin position="7"/>
        <end position="368"/>
    </location>
</feature>
<dbReference type="Proteomes" id="UP000694846">
    <property type="component" value="Unplaced"/>
</dbReference>
<evidence type="ECO:0000256" key="8">
    <source>
        <dbReference type="PIRSR" id="PIRSR000138-2"/>
    </source>
</evidence>
<protein>
    <recommendedName>
        <fullName evidence="2">(S)-2-hydroxy-acid oxidase</fullName>
        <ecNumber evidence="2">1.1.3.15</ecNumber>
    </recommendedName>
</protein>
<evidence type="ECO:0000256" key="1">
    <source>
        <dbReference type="ARBA" id="ARBA00001917"/>
    </source>
</evidence>
<dbReference type="EMBL" id="GGMS01006741">
    <property type="protein sequence ID" value="MBY75944.1"/>
    <property type="molecule type" value="Transcribed_RNA"/>
</dbReference>
<dbReference type="GO" id="GO:0001561">
    <property type="term" value="P:fatty acid alpha-oxidation"/>
    <property type="evidence" value="ECO:0007669"/>
    <property type="project" value="TreeGrafter"/>
</dbReference>
<evidence type="ECO:0000313" key="10">
    <source>
        <dbReference type="EMBL" id="MBY75944.1"/>
    </source>
</evidence>
<comment type="similarity">
    <text evidence="4">Belongs to the FMN-dependent alpha-hydroxy acid dehydrogenase family.</text>
</comment>
<comment type="catalytic activity">
    <reaction evidence="6">
        <text>2-hydroxyoctanoate + O2 = 2-oxooctanoate + H2O2</text>
        <dbReference type="Rhea" id="RHEA:67940"/>
        <dbReference type="ChEBI" id="CHEBI:15379"/>
        <dbReference type="ChEBI" id="CHEBI:16240"/>
        <dbReference type="ChEBI" id="CHEBI:133514"/>
        <dbReference type="ChEBI" id="CHEBI:176689"/>
    </reaction>
    <physiologicalReaction direction="left-to-right" evidence="6">
        <dbReference type="Rhea" id="RHEA:67941"/>
    </physiologicalReaction>
</comment>
<reference evidence="12" key="2">
    <citation type="submission" date="2025-04" db="UniProtKB">
        <authorList>
            <consortium name="RefSeq"/>
        </authorList>
    </citation>
    <scope>IDENTIFICATION</scope>
    <source>
        <tissue evidence="12">Whole body</tissue>
    </source>
</reference>
<dbReference type="GO" id="GO:0003973">
    <property type="term" value="F:(S)-2-hydroxy-acid oxidase activity"/>
    <property type="evidence" value="ECO:0007669"/>
    <property type="project" value="UniProtKB-EC"/>
</dbReference>
<keyword evidence="3" id="KW-0560">Oxidoreductase</keyword>
<feature type="binding site" evidence="8">
    <location>
        <position position="165"/>
    </location>
    <ligand>
        <name>FMN</name>
        <dbReference type="ChEBI" id="CHEBI:58210"/>
    </ligand>
</feature>
<evidence type="ECO:0000256" key="7">
    <source>
        <dbReference type="PIRSR" id="PIRSR000138-1"/>
    </source>
</evidence>
<reference evidence="10" key="1">
    <citation type="submission" date="2018-04" db="EMBL/GenBank/DDBJ databases">
        <title>Transcriptome assembly of Sipha flava.</title>
        <authorList>
            <person name="Scully E.D."/>
            <person name="Geib S.M."/>
            <person name="Palmer N.A."/>
            <person name="Koch K."/>
            <person name="Bradshaw J."/>
            <person name="Heng-Moss T."/>
            <person name="Sarath G."/>
        </authorList>
    </citation>
    <scope>NUCLEOTIDE SEQUENCE</scope>
</reference>
<feature type="active site" description="Proton acceptor" evidence="7">
    <location>
        <position position="263"/>
    </location>
</feature>
<feature type="binding site" evidence="8">
    <location>
        <position position="33"/>
    </location>
    <ligand>
        <name>glyoxylate</name>
        <dbReference type="ChEBI" id="CHEBI:36655"/>
    </ligand>
</feature>
<evidence type="ECO:0000313" key="12">
    <source>
        <dbReference type="RefSeq" id="XP_025418768.1"/>
    </source>
</evidence>
<feature type="binding site" evidence="8">
    <location>
        <position position="174"/>
    </location>
    <ligand>
        <name>glyoxylate</name>
        <dbReference type="ChEBI" id="CHEBI:36655"/>
    </ligand>
</feature>
<evidence type="ECO:0000313" key="11">
    <source>
        <dbReference type="Proteomes" id="UP000694846"/>
    </source>
</evidence>
<dbReference type="InterPro" id="IPR000262">
    <property type="entry name" value="FMN-dep_DH"/>
</dbReference>
<organism evidence="10">
    <name type="scientific">Sipha flava</name>
    <name type="common">yellow sugarcane aphid</name>
    <dbReference type="NCBI Taxonomy" id="143950"/>
    <lineage>
        <taxon>Eukaryota</taxon>
        <taxon>Metazoa</taxon>
        <taxon>Ecdysozoa</taxon>
        <taxon>Arthropoda</taxon>
        <taxon>Hexapoda</taxon>
        <taxon>Insecta</taxon>
        <taxon>Pterygota</taxon>
        <taxon>Neoptera</taxon>
        <taxon>Paraneoptera</taxon>
        <taxon>Hemiptera</taxon>
        <taxon>Sternorrhyncha</taxon>
        <taxon>Aphidomorpha</taxon>
        <taxon>Aphidoidea</taxon>
        <taxon>Aphididae</taxon>
        <taxon>Sipha</taxon>
    </lineage>
</organism>
<dbReference type="PROSITE" id="PS00557">
    <property type="entry name" value="FMN_HYDROXY_ACID_DH_1"/>
    <property type="match status" value="1"/>
</dbReference>
<evidence type="ECO:0000256" key="5">
    <source>
        <dbReference type="ARBA" id="ARBA00029325"/>
    </source>
</evidence>
<feature type="binding site" evidence="8">
    <location>
        <position position="263"/>
    </location>
    <ligand>
        <name>glyoxylate</name>
        <dbReference type="ChEBI" id="CHEBI:36655"/>
    </ligand>
</feature>
<dbReference type="RefSeq" id="XP_025418768.1">
    <property type="nucleotide sequence ID" value="XM_025562983.1"/>
</dbReference>
<comment type="catalytic activity">
    <reaction evidence="5">
        <text>a (2S)-2-hydroxycarboxylate + O2 = a 2-oxocarboxylate + H2O2</text>
        <dbReference type="Rhea" id="RHEA:16789"/>
        <dbReference type="ChEBI" id="CHEBI:15379"/>
        <dbReference type="ChEBI" id="CHEBI:16240"/>
        <dbReference type="ChEBI" id="CHEBI:35179"/>
        <dbReference type="ChEBI" id="CHEBI:58123"/>
        <dbReference type="EC" id="1.1.3.15"/>
    </reaction>
    <physiologicalReaction direction="left-to-right" evidence="5">
        <dbReference type="Rhea" id="RHEA:16790"/>
    </physiologicalReaction>
</comment>
<dbReference type="InterPro" id="IPR013785">
    <property type="entry name" value="Aldolase_TIM"/>
</dbReference>
<dbReference type="InterPro" id="IPR037396">
    <property type="entry name" value="FMN_HAD"/>
</dbReference>
<dbReference type="InterPro" id="IPR012133">
    <property type="entry name" value="Alpha-hydoxy_acid_DH_FMN"/>
</dbReference>
<feature type="binding site" evidence="8">
    <location>
        <begin position="86"/>
        <end position="88"/>
    </location>
    <ligand>
        <name>FMN</name>
        <dbReference type="ChEBI" id="CHEBI:58210"/>
    </ligand>
</feature>
<dbReference type="InterPro" id="IPR008259">
    <property type="entry name" value="FMN_hydac_DH_AS"/>
</dbReference>
<feature type="binding site" evidence="8">
    <location>
        <position position="115"/>
    </location>
    <ligand>
        <name>FMN</name>
        <dbReference type="ChEBI" id="CHEBI:58210"/>
    </ligand>
</feature>
<gene>
    <name evidence="10" type="primary">GLO5_0</name>
    <name evidence="12" type="synonym">LOC112689331</name>
    <name evidence="10" type="ORF">g.138618</name>
</gene>
<name>A0A2S2QDX5_9HEMI</name>
<dbReference type="PROSITE" id="PS51349">
    <property type="entry name" value="FMN_HYDROXY_ACID_DH_2"/>
    <property type="match status" value="1"/>
</dbReference>
<accession>A0A2S2QDX5</accession>
<feature type="binding site" evidence="8">
    <location>
        <begin position="294"/>
        <end position="298"/>
    </location>
    <ligand>
        <name>FMN</name>
        <dbReference type="ChEBI" id="CHEBI:58210"/>
    </ligand>
</feature>
<dbReference type="AlphaFoldDB" id="A0A2S2QDX5"/>
<feature type="binding site" evidence="8">
    <location>
        <position position="266"/>
    </location>
    <ligand>
        <name>glyoxylate</name>
        <dbReference type="ChEBI" id="CHEBI:36655"/>
    </ligand>
</feature>
<evidence type="ECO:0000259" key="9">
    <source>
        <dbReference type="PROSITE" id="PS51349"/>
    </source>
</evidence>
<dbReference type="Gene3D" id="3.20.20.70">
    <property type="entry name" value="Aldolase class I"/>
    <property type="match status" value="1"/>
</dbReference>
<evidence type="ECO:0000256" key="4">
    <source>
        <dbReference type="ARBA" id="ARBA00024042"/>
    </source>
</evidence>
<evidence type="ECO:0000256" key="2">
    <source>
        <dbReference type="ARBA" id="ARBA00013087"/>
    </source>
</evidence>
<feature type="binding site" evidence="8">
    <location>
        <position position="261"/>
    </location>
    <ligand>
        <name>FMN</name>
        <dbReference type="ChEBI" id="CHEBI:58210"/>
    </ligand>
</feature>
<dbReference type="CDD" id="cd02809">
    <property type="entry name" value="alpha_hydroxyacid_oxid_FMN"/>
    <property type="match status" value="1"/>
</dbReference>
<dbReference type="Pfam" id="PF01070">
    <property type="entry name" value="FMN_dh"/>
    <property type="match status" value="1"/>
</dbReference>
<keyword evidence="11" id="KW-1185">Reference proteome</keyword>
<feature type="binding site" evidence="8">
    <location>
        <position position="137"/>
    </location>
    <ligand>
        <name>FMN</name>
        <dbReference type="ChEBI" id="CHEBI:58210"/>
    </ligand>
</feature>
<keyword evidence="8" id="KW-0288">FMN</keyword>
<dbReference type="GO" id="GO:0010181">
    <property type="term" value="F:FMN binding"/>
    <property type="evidence" value="ECO:0007669"/>
    <property type="project" value="InterPro"/>
</dbReference>
<proteinExistence type="inferred from homology"/>
<evidence type="ECO:0000256" key="6">
    <source>
        <dbReference type="ARBA" id="ARBA00029327"/>
    </source>
</evidence>
<dbReference type="OrthoDB" id="25826at2759"/>